<evidence type="ECO:0008006" key="2">
    <source>
        <dbReference type="Google" id="ProtNLM"/>
    </source>
</evidence>
<organism evidence="1">
    <name type="scientific">hydrothermal vent metagenome</name>
    <dbReference type="NCBI Taxonomy" id="652676"/>
    <lineage>
        <taxon>unclassified sequences</taxon>
        <taxon>metagenomes</taxon>
        <taxon>ecological metagenomes</taxon>
    </lineage>
</organism>
<reference evidence="1" key="1">
    <citation type="submission" date="2018-06" db="EMBL/GenBank/DDBJ databases">
        <authorList>
            <person name="Zhirakovskaya E."/>
        </authorList>
    </citation>
    <scope>NUCLEOTIDE SEQUENCE</scope>
</reference>
<dbReference type="EMBL" id="UOFT01000061">
    <property type="protein sequence ID" value="VAW97653.1"/>
    <property type="molecule type" value="Genomic_DNA"/>
</dbReference>
<gene>
    <name evidence="1" type="ORF">MNBD_GAMMA23-577</name>
</gene>
<accession>A0A3B1ACA2</accession>
<dbReference type="AlphaFoldDB" id="A0A3B1ACA2"/>
<evidence type="ECO:0000313" key="1">
    <source>
        <dbReference type="EMBL" id="VAW97653.1"/>
    </source>
</evidence>
<proteinExistence type="predicted"/>
<sequence length="135" mass="14477">MLKIVMLIFISLFIVSCAVVPTTRPHSVHDTACGLSTHKWNLDLVTVGSYSASCNSPECIVATGLGALAIVGVTTIVSGSIVLVGNAIHWVEQQGSRCDTKERDHLVNDINTPLIQQGGKPIKTKLALEKELEEL</sequence>
<name>A0A3B1ACA2_9ZZZZ</name>
<protein>
    <recommendedName>
        <fullName evidence="2">Lipoprotein</fullName>
    </recommendedName>
</protein>
<dbReference type="PROSITE" id="PS51257">
    <property type="entry name" value="PROKAR_LIPOPROTEIN"/>
    <property type="match status" value="1"/>
</dbReference>